<evidence type="ECO:0000256" key="2">
    <source>
        <dbReference type="SAM" id="Phobius"/>
    </source>
</evidence>
<keyword evidence="2" id="KW-1133">Transmembrane helix</keyword>
<keyword evidence="2" id="KW-0812">Transmembrane</keyword>
<name>A0A2I0WYR3_9ASPA</name>
<keyword evidence="2" id="KW-0472">Membrane</keyword>
<sequence>MILFGVAELTKSLPLKPPPQVLSMATSSLSFFLSPPRLRTHLSKAPKDHYLLLSLLSIPIPSRFSFPLRASRKYPNYSKEAVVVVPDPRAWVGDFGGSEDGCDLDDDDDEEEDDDRSLDLFARLLQNTFRKISRQARRAVRSVLPPSISTKLVRFTVNGVLMLAFLWLLKAFLEVACMVGSMVFVSILLIRGIWSGLSYMKENQFHYTNRINKFNGNNSNSSWNGVQPVV</sequence>
<evidence type="ECO:0000313" key="3">
    <source>
        <dbReference type="EMBL" id="PKU80802.1"/>
    </source>
</evidence>
<dbReference type="EMBL" id="KZ502311">
    <property type="protein sequence ID" value="PKU80802.1"/>
    <property type="molecule type" value="Genomic_DNA"/>
</dbReference>
<reference evidence="3 4" key="1">
    <citation type="journal article" date="2016" name="Sci. Rep.">
        <title>The Dendrobium catenatum Lindl. genome sequence provides insights into polysaccharide synthase, floral development and adaptive evolution.</title>
        <authorList>
            <person name="Zhang G.Q."/>
            <person name="Xu Q."/>
            <person name="Bian C."/>
            <person name="Tsai W.C."/>
            <person name="Yeh C.M."/>
            <person name="Liu K.W."/>
            <person name="Yoshida K."/>
            <person name="Zhang L.S."/>
            <person name="Chang S.B."/>
            <person name="Chen F."/>
            <person name="Shi Y."/>
            <person name="Su Y.Y."/>
            <person name="Zhang Y.Q."/>
            <person name="Chen L.J."/>
            <person name="Yin Y."/>
            <person name="Lin M."/>
            <person name="Huang H."/>
            <person name="Deng H."/>
            <person name="Wang Z.W."/>
            <person name="Zhu S.L."/>
            <person name="Zhao X."/>
            <person name="Deng C."/>
            <person name="Niu S.C."/>
            <person name="Huang J."/>
            <person name="Wang M."/>
            <person name="Liu G.H."/>
            <person name="Yang H.J."/>
            <person name="Xiao X.J."/>
            <person name="Hsiao Y.Y."/>
            <person name="Wu W.L."/>
            <person name="Chen Y.Y."/>
            <person name="Mitsuda N."/>
            <person name="Ohme-Takagi M."/>
            <person name="Luo Y.B."/>
            <person name="Van de Peer Y."/>
            <person name="Liu Z.J."/>
        </authorList>
    </citation>
    <scope>NUCLEOTIDE SEQUENCE [LARGE SCALE GENOMIC DNA]</scope>
    <source>
        <tissue evidence="3">The whole plant</tissue>
    </source>
</reference>
<gene>
    <name evidence="3" type="ORF">MA16_Dca014640</name>
</gene>
<protein>
    <recommendedName>
        <fullName evidence="5">Protein SHORT HYPOCOTYL IN WHITE LIGHT 1</fullName>
    </recommendedName>
</protein>
<dbReference type="PANTHER" id="PTHR35474:SF1">
    <property type="entry name" value="ATP PHOSPHORIBOSYLTRANSFERASE REGULATORY SUBUNIT"/>
    <property type="match status" value="1"/>
</dbReference>
<evidence type="ECO:0000313" key="4">
    <source>
        <dbReference type="Proteomes" id="UP000233837"/>
    </source>
</evidence>
<evidence type="ECO:0000256" key="1">
    <source>
        <dbReference type="SAM" id="MobiDB-lite"/>
    </source>
</evidence>
<dbReference type="Proteomes" id="UP000233837">
    <property type="component" value="Unassembled WGS sequence"/>
</dbReference>
<feature type="region of interest" description="Disordered" evidence="1">
    <location>
        <begin position="94"/>
        <end position="113"/>
    </location>
</feature>
<keyword evidence="4" id="KW-1185">Reference proteome</keyword>
<dbReference type="InterPro" id="IPR039324">
    <property type="entry name" value="SHW1"/>
</dbReference>
<feature type="transmembrane region" description="Helical" evidence="2">
    <location>
        <begin position="176"/>
        <end position="194"/>
    </location>
</feature>
<feature type="compositionally biased region" description="Acidic residues" evidence="1">
    <location>
        <begin position="100"/>
        <end position="113"/>
    </location>
</feature>
<evidence type="ECO:0008006" key="5">
    <source>
        <dbReference type="Google" id="ProtNLM"/>
    </source>
</evidence>
<proteinExistence type="predicted"/>
<dbReference type="GO" id="GO:0009787">
    <property type="term" value="P:regulation of abscisic acid-activated signaling pathway"/>
    <property type="evidence" value="ECO:0007669"/>
    <property type="project" value="InterPro"/>
</dbReference>
<dbReference type="GO" id="GO:0010100">
    <property type="term" value="P:negative regulation of photomorphogenesis"/>
    <property type="evidence" value="ECO:0007669"/>
    <property type="project" value="InterPro"/>
</dbReference>
<accession>A0A2I0WYR3</accession>
<reference evidence="3 4" key="2">
    <citation type="journal article" date="2017" name="Nature">
        <title>The Apostasia genome and the evolution of orchids.</title>
        <authorList>
            <person name="Zhang G.Q."/>
            <person name="Liu K.W."/>
            <person name="Li Z."/>
            <person name="Lohaus R."/>
            <person name="Hsiao Y.Y."/>
            <person name="Niu S.C."/>
            <person name="Wang J.Y."/>
            <person name="Lin Y.C."/>
            <person name="Xu Q."/>
            <person name="Chen L.J."/>
            <person name="Yoshida K."/>
            <person name="Fujiwara S."/>
            <person name="Wang Z.W."/>
            <person name="Zhang Y.Q."/>
            <person name="Mitsuda N."/>
            <person name="Wang M."/>
            <person name="Liu G.H."/>
            <person name="Pecoraro L."/>
            <person name="Huang H.X."/>
            <person name="Xiao X.J."/>
            <person name="Lin M."/>
            <person name="Wu X.Y."/>
            <person name="Wu W.L."/>
            <person name="Chen Y.Y."/>
            <person name="Chang S.B."/>
            <person name="Sakamoto S."/>
            <person name="Ohme-Takagi M."/>
            <person name="Yagi M."/>
            <person name="Zeng S.J."/>
            <person name="Shen C.Y."/>
            <person name="Yeh C.M."/>
            <person name="Luo Y.B."/>
            <person name="Tsai W.C."/>
            <person name="Van de Peer Y."/>
            <person name="Liu Z.J."/>
        </authorList>
    </citation>
    <scope>NUCLEOTIDE SEQUENCE [LARGE SCALE GENOMIC DNA]</scope>
    <source>
        <tissue evidence="3">The whole plant</tissue>
    </source>
</reference>
<organism evidence="3 4">
    <name type="scientific">Dendrobium catenatum</name>
    <dbReference type="NCBI Taxonomy" id="906689"/>
    <lineage>
        <taxon>Eukaryota</taxon>
        <taxon>Viridiplantae</taxon>
        <taxon>Streptophyta</taxon>
        <taxon>Embryophyta</taxon>
        <taxon>Tracheophyta</taxon>
        <taxon>Spermatophyta</taxon>
        <taxon>Magnoliopsida</taxon>
        <taxon>Liliopsida</taxon>
        <taxon>Asparagales</taxon>
        <taxon>Orchidaceae</taxon>
        <taxon>Epidendroideae</taxon>
        <taxon>Malaxideae</taxon>
        <taxon>Dendrobiinae</taxon>
        <taxon>Dendrobium</taxon>
    </lineage>
</organism>
<dbReference type="AlphaFoldDB" id="A0A2I0WYR3"/>
<dbReference type="PANTHER" id="PTHR35474">
    <property type="entry name" value="ATP PHOSPHORIBOSYLTRANSFERASE REGULATORY SUBUNIT"/>
    <property type="match status" value="1"/>
</dbReference>